<organism evidence="3">
    <name type="scientific">candidate division TA06 bacterium ADurb.Bin417</name>
    <dbReference type="NCBI Taxonomy" id="1852828"/>
    <lineage>
        <taxon>Bacteria</taxon>
        <taxon>Bacteria division TA06</taxon>
    </lineage>
</organism>
<gene>
    <name evidence="3" type="ORF">BWY73_00739</name>
</gene>
<dbReference type="InterPro" id="IPR013783">
    <property type="entry name" value="Ig-like_fold"/>
</dbReference>
<evidence type="ECO:0000256" key="1">
    <source>
        <dbReference type="SAM" id="SignalP"/>
    </source>
</evidence>
<dbReference type="Gene3D" id="1.25.40.10">
    <property type="entry name" value="Tetratricopeptide repeat domain"/>
    <property type="match status" value="2"/>
</dbReference>
<dbReference type="EMBL" id="MWAK01000085">
    <property type="protein sequence ID" value="OPZ92578.1"/>
    <property type="molecule type" value="Genomic_DNA"/>
</dbReference>
<dbReference type="InterPro" id="IPR011990">
    <property type="entry name" value="TPR-like_helical_dom_sf"/>
</dbReference>
<dbReference type="InterPro" id="IPR035986">
    <property type="entry name" value="PKD_dom_sf"/>
</dbReference>
<dbReference type="Pfam" id="PF18911">
    <property type="entry name" value="PKD_4"/>
    <property type="match status" value="1"/>
</dbReference>
<protein>
    <submittedName>
        <fullName evidence="3">PKD domain protein</fullName>
    </submittedName>
</protein>
<accession>A0A1V5MH61</accession>
<keyword evidence="1" id="KW-0732">Signal</keyword>
<dbReference type="Pfam" id="PF13174">
    <property type="entry name" value="TPR_6"/>
    <property type="match status" value="1"/>
</dbReference>
<dbReference type="InterPro" id="IPR022409">
    <property type="entry name" value="PKD/Chitinase_dom"/>
</dbReference>
<dbReference type="SMART" id="SM00089">
    <property type="entry name" value="PKD"/>
    <property type="match status" value="1"/>
</dbReference>
<dbReference type="SUPFAM" id="SSF48452">
    <property type="entry name" value="TPR-like"/>
    <property type="match status" value="1"/>
</dbReference>
<sequence>MERLKNSIIRPAAPLLWAATVFLMLAAAAGTASSQADWPEGWEYRMALEVDSGRLDAAGDRLAILDFCGAARPDGADLRLFDESGSSVPFQLLQAGPGQRYRILFPASRGRCRLYFGNPAAAAPAPADFPIRRGLWLEVYERKGDRVDTWEEARAVAEASRRTGRRLGRAAWKQVWDGANPFGPEKDVVKIYTGYFRSEAGVYEFATSSGGASFLLIDGQLTAAWPGWHGAEPFIRPARTGKVTLTAGIHELAYYQFSRSGQEITAAAVKRPGEKDFQVIPADFFLPLAGAIPVNLERRGKPVAAALTWENTHYLRRENWELLTFRFFDLSHPDSEIEVRQWDFGDGQSAVGRNPLHTYLKPGLYPVTLTVRGRRGAGSDRVRLTVPVEQNYGEMRLPSRSLEAYLEEFDRLDLDRLGNEELGILAQLYQSYDRSEAAYRCYRNLAGRRLSSEERRRAGAVAAALAVRERDYAGAAELYRQLLAERPAPEFLVKLGWVQLRLGELDQADTLFRQAETAAGARPEERRLATIGRGDVLRQRGEAEAARQAYLPLTERGNLESRNGWYDQQVLYYVRQKDFFTAWERLEAWGEELPLVKLEGAWSILAARIGLERKDYDGARQELETFLKVTDSEAGNAYRPGAVYLLGQVWEAQGERARARGFYQQVVDRYPGTSWAGLAADRIKK</sequence>
<name>A0A1V5MH61_UNCT6</name>
<dbReference type="Gene3D" id="2.60.40.10">
    <property type="entry name" value="Immunoglobulins"/>
    <property type="match status" value="1"/>
</dbReference>
<proteinExistence type="predicted"/>
<dbReference type="InterPro" id="IPR000601">
    <property type="entry name" value="PKD_dom"/>
</dbReference>
<dbReference type="SUPFAM" id="SSF49299">
    <property type="entry name" value="PKD domain"/>
    <property type="match status" value="1"/>
</dbReference>
<feature type="domain" description="PKD" evidence="2">
    <location>
        <begin position="341"/>
        <end position="389"/>
    </location>
</feature>
<evidence type="ECO:0000313" key="3">
    <source>
        <dbReference type="EMBL" id="OPZ92578.1"/>
    </source>
</evidence>
<dbReference type="Proteomes" id="UP000485484">
    <property type="component" value="Unassembled WGS sequence"/>
</dbReference>
<dbReference type="AlphaFoldDB" id="A0A1V5MH61"/>
<comment type="caution">
    <text evidence="3">The sequence shown here is derived from an EMBL/GenBank/DDBJ whole genome shotgun (WGS) entry which is preliminary data.</text>
</comment>
<dbReference type="CDD" id="cd00146">
    <property type="entry name" value="PKD"/>
    <property type="match status" value="1"/>
</dbReference>
<feature type="signal peptide" evidence="1">
    <location>
        <begin position="1"/>
        <end position="26"/>
    </location>
</feature>
<dbReference type="InterPro" id="IPR019734">
    <property type="entry name" value="TPR_rpt"/>
</dbReference>
<dbReference type="PROSITE" id="PS50093">
    <property type="entry name" value="PKD"/>
    <property type="match status" value="1"/>
</dbReference>
<feature type="chain" id="PRO_5013206371" evidence="1">
    <location>
        <begin position="27"/>
        <end position="685"/>
    </location>
</feature>
<reference evidence="3" key="1">
    <citation type="submission" date="2017-02" db="EMBL/GenBank/DDBJ databases">
        <title>Delving into the versatile metabolic prowess of the omnipresent phylum Bacteroidetes.</title>
        <authorList>
            <person name="Nobu M.K."/>
            <person name="Mei R."/>
            <person name="Narihiro T."/>
            <person name="Kuroda K."/>
            <person name="Liu W.-T."/>
        </authorList>
    </citation>
    <scope>NUCLEOTIDE SEQUENCE</scope>
    <source>
        <strain evidence="3">ADurb.Bin417</strain>
    </source>
</reference>
<evidence type="ECO:0000259" key="2">
    <source>
        <dbReference type="PROSITE" id="PS50093"/>
    </source>
</evidence>